<protein>
    <submittedName>
        <fullName evidence="3">Uncharacterized protein</fullName>
    </submittedName>
</protein>
<evidence type="ECO:0000313" key="3">
    <source>
        <dbReference type="EMBL" id="PIC47049.1"/>
    </source>
</evidence>
<reference evidence="4" key="1">
    <citation type="submission" date="2017-10" db="EMBL/GenBank/DDBJ databases">
        <title>Rapid genome shrinkage in a self-fertile nematode reveals novel sperm competition proteins.</title>
        <authorList>
            <person name="Yin D."/>
            <person name="Schwarz E.M."/>
            <person name="Thomas C.G."/>
            <person name="Felde R.L."/>
            <person name="Korf I.F."/>
            <person name="Cutter A.D."/>
            <person name="Schartner C.M."/>
            <person name="Ralston E.J."/>
            <person name="Meyer B.J."/>
            <person name="Haag E.S."/>
        </authorList>
    </citation>
    <scope>NUCLEOTIDE SEQUENCE [LARGE SCALE GENOMIC DNA]</scope>
    <source>
        <strain evidence="4">JU1422</strain>
    </source>
</reference>
<keyword evidence="4" id="KW-1185">Reference proteome</keyword>
<name>A0A2G5V5L4_9PELO</name>
<evidence type="ECO:0000313" key="4">
    <source>
        <dbReference type="Proteomes" id="UP000230233"/>
    </source>
</evidence>
<accession>A0A2G5V5L4</accession>
<keyword evidence="2" id="KW-0472">Membrane</keyword>
<proteinExistence type="predicted"/>
<dbReference type="Proteomes" id="UP000230233">
    <property type="component" value="Chromosome II"/>
</dbReference>
<gene>
    <name evidence="3" type="primary">Cni-T23B7.3</name>
    <name evidence="3" type="synonym">Cnig_chr_II.g6530</name>
    <name evidence="3" type="ORF">B9Z55_006530</name>
</gene>
<organism evidence="3 4">
    <name type="scientific">Caenorhabditis nigoni</name>
    <dbReference type="NCBI Taxonomy" id="1611254"/>
    <lineage>
        <taxon>Eukaryota</taxon>
        <taxon>Metazoa</taxon>
        <taxon>Ecdysozoa</taxon>
        <taxon>Nematoda</taxon>
        <taxon>Chromadorea</taxon>
        <taxon>Rhabditida</taxon>
        <taxon>Rhabditina</taxon>
        <taxon>Rhabditomorpha</taxon>
        <taxon>Rhabditoidea</taxon>
        <taxon>Rhabditidae</taxon>
        <taxon>Peloderinae</taxon>
        <taxon>Caenorhabditis</taxon>
    </lineage>
</organism>
<feature type="region of interest" description="Disordered" evidence="1">
    <location>
        <begin position="120"/>
        <end position="142"/>
    </location>
</feature>
<evidence type="ECO:0000256" key="2">
    <source>
        <dbReference type="SAM" id="Phobius"/>
    </source>
</evidence>
<sequence>MSSDDYVSFSFLFLFLPELQNFKDFQVPYRCVQMSSTFNHFWIRFVLIVLLLTQLISSSPLLVVRRVQPSYYQTIQQLEKMIDHEQVLRRHRKSIPDEYFTEFSALDLLARQRRGQPISDYTDEFSADPFEYPLPAKKQKKH</sequence>
<keyword evidence="2" id="KW-0812">Transmembrane</keyword>
<feature type="transmembrane region" description="Helical" evidence="2">
    <location>
        <begin position="42"/>
        <end position="64"/>
    </location>
</feature>
<dbReference type="OrthoDB" id="5815175at2759"/>
<comment type="caution">
    <text evidence="3">The sequence shown here is derived from an EMBL/GenBank/DDBJ whole genome shotgun (WGS) entry which is preliminary data.</text>
</comment>
<keyword evidence="2" id="KW-1133">Transmembrane helix</keyword>
<dbReference type="AlphaFoldDB" id="A0A2G5V5L4"/>
<dbReference type="EMBL" id="PDUG01000002">
    <property type="protein sequence ID" value="PIC47049.1"/>
    <property type="molecule type" value="Genomic_DNA"/>
</dbReference>
<evidence type="ECO:0000256" key="1">
    <source>
        <dbReference type="SAM" id="MobiDB-lite"/>
    </source>
</evidence>